<dbReference type="AlphaFoldDB" id="A0A285CIE9"/>
<name>A0A285CIE9_9BACI</name>
<dbReference type="SUPFAM" id="SSF55961">
    <property type="entry name" value="Bet v1-like"/>
    <property type="match status" value="1"/>
</dbReference>
<dbReference type="OrthoDB" id="2973886at2"/>
<dbReference type="InterPro" id="IPR023393">
    <property type="entry name" value="START-like_dom_sf"/>
</dbReference>
<evidence type="ECO:0000313" key="2">
    <source>
        <dbReference type="Proteomes" id="UP000219546"/>
    </source>
</evidence>
<accession>A0A285CIE9</accession>
<dbReference type="Pfam" id="PF10604">
    <property type="entry name" value="Polyketide_cyc2"/>
    <property type="match status" value="1"/>
</dbReference>
<proteinExistence type="predicted"/>
<reference evidence="1 2" key="1">
    <citation type="submission" date="2017-08" db="EMBL/GenBank/DDBJ databases">
        <authorList>
            <person name="de Groot N.N."/>
        </authorList>
    </citation>
    <scope>NUCLEOTIDE SEQUENCE [LARGE SCALE GENOMIC DNA]</scope>
    <source>
        <strain evidence="1 2">JC228</strain>
    </source>
</reference>
<keyword evidence="2" id="KW-1185">Reference proteome</keyword>
<sequence>MIRNQVVIEKNQASVFERVVEAGHREHWMDEIQSINMEGPVRAGTKFIQNQIEGKRKTTYQGVIEKIEAPHYFSYKLISNAFDMRIGYELQGQGASTNVIQFYDVRYKSFFAKMMGTLFSGLMKRLARKQLDNLKEYCERG</sequence>
<organism evidence="1 2">
    <name type="scientific">Bacillus oleivorans</name>
    <dbReference type="NCBI Taxonomy" id="1448271"/>
    <lineage>
        <taxon>Bacteria</taxon>
        <taxon>Bacillati</taxon>
        <taxon>Bacillota</taxon>
        <taxon>Bacilli</taxon>
        <taxon>Bacillales</taxon>
        <taxon>Bacillaceae</taxon>
        <taxon>Bacillus</taxon>
    </lineage>
</organism>
<dbReference type="RefSeq" id="WP_097157094.1">
    <property type="nucleotide sequence ID" value="NZ_JBEPMQ010000003.1"/>
</dbReference>
<evidence type="ECO:0000313" key="1">
    <source>
        <dbReference type="EMBL" id="SNX67289.1"/>
    </source>
</evidence>
<protein>
    <submittedName>
        <fullName evidence="1">Polyketide cyclase/dehydrase/lipid transport protein</fullName>
    </submittedName>
</protein>
<dbReference type="InterPro" id="IPR019587">
    <property type="entry name" value="Polyketide_cyclase/dehydratase"/>
</dbReference>
<gene>
    <name evidence="1" type="ORF">SAMN05877753_101608</name>
</gene>
<dbReference type="EMBL" id="OAOP01000001">
    <property type="protein sequence ID" value="SNX67289.1"/>
    <property type="molecule type" value="Genomic_DNA"/>
</dbReference>
<dbReference type="Gene3D" id="3.30.530.20">
    <property type="match status" value="1"/>
</dbReference>
<dbReference type="Proteomes" id="UP000219546">
    <property type="component" value="Unassembled WGS sequence"/>
</dbReference>